<dbReference type="AlphaFoldDB" id="A0A369K441"/>
<dbReference type="EMBL" id="LUEZ02000029">
    <property type="protein sequence ID" value="RDB26534.1"/>
    <property type="molecule type" value="Genomic_DNA"/>
</dbReference>
<proteinExistence type="predicted"/>
<evidence type="ECO:0000313" key="2">
    <source>
        <dbReference type="Proteomes" id="UP000076154"/>
    </source>
</evidence>
<name>A0A369K441_HYPMA</name>
<evidence type="ECO:0000313" key="1">
    <source>
        <dbReference type="EMBL" id="RDB26534.1"/>
    </source>
</evidence>
<dbReference type="InParanoid" id="A0A369K441"/>
<dbReference type="STRING" id="39966.A0A369K441"/>
<comment type="caution">
    <text evidence="1">The sequence shown here is derived from an EMBL/GenBank/DDBJ whole genome shotgun (WGS) entry which is preliminary data.</text>
</comment>
<dbReference type="Proteomes" id="UP000076154">
    <property type="component" value="Unassembled WGS sequence"/>
</dbReference>
<reference evidence="1" key="1">
    <citation type="submission" date="2018-04" db="EMBL/GenBank/DDBJ databases">
        <title>Whole genome sequencing of Hypsizygus marmoreus.</title>
        <authorList>
            <person name="Choi I.-G."/>
            <person name="Min B."/>
            <person name="Kim J.-G."/>
            <person name="Kim S."/>
            <person name="Oh Y.-L."/>
            <person name="Kong W.-S."/>
            <person name="Park H."/>
            <person name="Jeong J."/>
            <person name="Song E.-S."/>
        </authorList>
    </citation>
    <scope>NUCLEOTIDE SEQUENCE [LARGE SCALE GENOMIC DNA]</scope>
    <source>
        <strain evidence="1">51987-8</strain>
    </source>
</reference>
<organism evidence="1 2">
    <name type="scientific">Hypsizygus marmoreus</name>
    <name type="common">White beech mushroom</name>
    <name type="synonym">Agaricus marmoreus</name>
    <dbReference type="NCBI Taxonomy" id="39966"/>
    <lineage>
        <taxon>Eukaryota</taxon>
        <taxon>Fungi</taxon>
        <taxon>Dikarya</taxon>
        <taxon>Basidiomycota</taxon>
        <taxon>Agaricomycotina</taxon>
        <taxon>Agaricomycetes</taxon>
        <taxon>Agaricomycetidae</taxon>
        <taxon>Agaricales</taxon>
        <taxon>Tricholomatineae</taxon>
        <taxon>Lyophyllaceae</taxon>
        <taxon>Hypsizygus</taxon>
    </lineage>
</organism>
<gene>
    <name evidence="1" type="ORF">Hypma_005681</name>
</gene>
<evidence type="ECO:0008006" key="3">
    <source>
        <dbReference type="Google" id="ProtNLM"/>
    </source>
</evidence>
<protein>
    <recommendedName>
        <fullName evidence="3">F-box domain-containing protein</fullName>
    </recommendedName>
</protein>
<keyword evidence="2" id="KW-1185">Reference proteome</keyword>
<dbReference type="OrthoDB" id="3048627at2759"/>
<accession>A0A369K441</accession>
<sequence>MTPMATSQILDAAQVEAMVSIKSPTNIHALPVKLLSIIFKYFFATFSSDSDHSKCLLPSHTGPCFCSYEAKRRYATYSRSHNQLDPSIPLFILICVCRRWRFIIESIPEFWNQFVIFVDSKPTPLSLVQPFFRNSRDLPLSITVRRRPGTYEESDPGEYTRCRMVIDVMMPYLSRCVMIKFDVIRSSSLPSISRDFYGPALELRTLHLLCRIDDGVASGPGPETSPDSRQTSDPFTCPDLEDLEVDGRNFAHACLYLPSWEESLREDKPYWPHLTISLSNFTPTDHIPGDQFGTHQLFAFLSCIPSLITLSLSNVEFRPQTMDSEFTLAALTKLVLKDLRREFFKKSMFILSSSRLLDEAYIERCPISYAAPPLSWNLVLSDIDRNEYIGSFLVNWLNRTSLEIRDCLGLDDGDLAALASTQVDGHIFLLFENCPGISVEGVMWAVQNLNSNGVGHYMGPKTVYSLSVSGTGLASEKPTFEEMEWLEHNVEIVSWEGVKKIRWPTHLLVSGSEN</sequence>
<dbReference type="SUPFAM" id="SSF52047">
    <property type="entry name" value="RNI-like"/>
    <property type="match status" value="1"/>
</dbReference>